<protein>
    <submittedName>
        <fullName evidence="2">Uncharacterized protein</fullName>
    </submittedName>
</protein>
<dbReference type="AlphaFoldDB" id="A0A1I6JGX8"/>
<reference evidence="2 3" key="1">
    <citation type="submission" date="2016-10" db="EMBL/GenBank/DDBJ databases">
        <authorList>
            <person name="de Groot N.N."/>
        </authorList>
    </citation>
    <scope>NUCLEOTIDE SEQUENCE [LARGE SCALE GENOMIC DNA]</scope>
    <source>
        <strain evidence="2 3">CGMCC 1.9167</strain>
    </source>
</reference>
<evidence type="ECO:0000256" key="1">
    <source>
        <dbReference type="SAM" id="MobiDB-lite"/>
    </source>
</evidence>
<proteinExistence type="predicted"/>
<evidence type="ECO:0000313" key="2">
    <source>
        <dbReference type="EMBL" id="SFR78221.1"/>
    </source>
</evidence>
<sequence>MSRFRAKFRSCTYREMCDSVDDIIKQRRFIMTLSTETLTALSALGSRILPLAESQMTDPRMVAIYNDLSIVERVTLSLIVKTERQGEELHLEPKQVTALTLLQERLYDKHQTDPFVVTELRALAECTGIHRSPVANDAAHYGADESANTAANEPHTESDDEGWNNPNPWFRVGN</sequence>
<evidence type="ECO:0000313" key="3">
    <source>
        <dbReference type="Proteomes" id="UP000198644"/>
    </source>
</evidence>
<accession>A0A1I6JGX8</accession>
<gene>
    <name evidence="2" type="ORF">SAMN05216203_3011</name>
</gene>
<keyword evidence="3" id="KW-1185">Reference proteome</keyword>
<dbReference type="EMBL" id="FOYW01000002">
    <property type="protein sequence ID" value="SFR78221.1"/>
    <property type="molecule type" value="Genomic_DNA"/>
</dbReference>
<feature type="region of interest" description="Disordered" evidence="1">
    <location>
        <begin position="145"/>
        <end position="174"/>
    </location>
</feature>
<organism evidence="2 3">
    <name type="scientific">Marinobacter daqiaonensis</name>
    <dbReference type="NCBI Taxonomy" id="650891"/>
    <lineage>
        <taxon>Bacteria</taxon>
        <taxon>Pseudomonadati</taxon>
        <taxon>Pseudomonadota</taxon>
        <taxon>Gammaproteobacteria</taxon>
        <taxon>Pseudomonadales</taxon>
        <taxon>Marinobacteraceae</taxon>
        <taxon>Marinobacter</taxon>
    </lineage>
</organism>
<name>A0A1I6JGX8_9GAMM</name>
<dbReference type="Proteomes" id="UP000198644">
    <property type="component" value="Unassembled WGS sequence"/>
</dbReference>